<name>A0AA37KT92_9BACT</name>
<sequence length="597" mass="68841">MKPYRTLVYIVLTVLMLSCAMTHSLQRSTPTADIHLPSNGPVETPEVEDVERAVTQMRKISMNGGRDSAYLAEVERDSTGEVTIKGENIQTVYIVAKSKTVAERNGEIAIDFIVGIPAALQSSTWGLSLTPIIENNGMEEALQPLSIRGELFSDIQKRQYWQMNKYLNRMLGDSTELTSTTGLAAKYYEAYNRYIAGGQKRRADKLESTYKQTISFPYLSDPRLDSVLIRKGEIRYYYTQTYRPTKDTKRLHLFFRGRVDAIDRSRYDLSNSDTLTYTVTSMLSLLDNEPRYMLKIIDKYVEVRDRNYITFPVGRANVIDTMGQNHVQLDKIERLMDTLINQYEFFVDSITITASSSPDGSMATNNRIAGERARSIKERLVRKFGHEVDTLIRTRSIGEDWTLLKRLIRHNSDVPNWEKITDMIDRSRNLDVTEQQIRQQFPGDYAFMKEILYPQLRAVDFRYNLRRVDMVKDTVVLTVLDTTYMRGVQQLRDRDYVGALRTLNDYKCQNLAIVLLSLSYDEAAFEILEQLPPAEKNPKTDYLSAIALSRMNRPREGLEYYLKAIQADPVLKFRGNLDPEIQILYKQNNVKSTAYDN</sequence>
<gene>
    <name evidence="1" type="ORF">CE91St16_27410</name>
</gene>
<dbReference type="SUPFAM" id="SSF48452">
    <property type="entry name" value="TPR-like"/>
    <property type="match status" value="1"/>
</dbReference>
<protein>
    <recommendedName>
        <fullName evidence="3">Tetratricopeptide repeat protein</fullName>
    </recommendedName>
</protein>
<reference evidence="1" key="1">
    <citation type="submission" date="2022-01" db="EMBL/GenBank/DDBJ databases">
        <title>Novel bile acid biosynthetic pathways are enriched in the microbiome of centenarians.</title>
        <authorList>
            <person name="Sato Y."/>
            <person name="Atarashi K."/>
            <person name="Plichta R.D."/>
            <person name="Arai Y."/>
            <person name="Sasajima S."/>
            <person name="Kearney M.S."/>
            <person name="Suda W."/>
            <person name="Takeshita K."/>
            <person name="Sasaki T."/>
            <person name="Okamoto S."/>
            <person name="Skelly N.A."/>
            <person name="Okamura Y."/>
            <person name="Vlamakis H."/>
            <person name="Li Y."/>
            <person name="Tanoue T."/>
            <person name="Takei H."/>
            <person name="Nittono H."/>
            <person name="Narushima S."/>
            <person name="Irie J."/>
            <person name="Itoh H."/>
            <person name="Moriya K."/>
            <person name="Sugiura Y."/>
            <person name="Suematsu M."/>
            <person name="Moritoki N."/>
            <person name="Shibata S."/>
            <person name="Littman R.D."/>
            <person name="Fischbach A.M."/>
            <person name="Uwamino Y."/>
            <person name="Inoue T."/>
            <person name="Honda A."/>
            <person name="Hattori M."/>
            <person name="Murai T."/>
            <person name="Xavier J.R."/>
            <person name="Hirose N."/>
            <person name="Honda K."/>
        </authorList>
    </citation>
    <scope>NUCLEOTIDE SEQUENCE</scope>
    <source>
        <strain evidence="1">CE91-St16</strain>
    </source>
</reference>
<evidence type="ECO:0008006" key="3">
    <source>
        <dbReference type="Google" id="ProtNLM"/>
    </source>
</evidence>
<evidence type="ECO:0000313" key="1">
    <source>
        <dbReference type="EMBL" id="GKI19833.1"/>
    </source>
</evidence>
<dbReference type="Proteomes" id="UP001055105">
    <property type="component" value="Unassembled WGS sequence"/>
</dbReference>
<dbReference type="PROSITE" id="PS51257">
    <property type="entry name" value="PROKAR_LIPOPROTEIN"/>
    <property type="match status" value="1"/>
</dbReference>
<proteinExistence type="predicted"/>
<evidence type="ECO:0000313" key="2">
    <source>
        <dbReference type="Proteomes" id="UP001055105"/>
    </source>
</evidence>
<accession>A0AA37KT92</accession>
<organism evidence="1 2">
    <name type="scientific">Alistipes finegoldii</name>
    <dbReference type="NCBI Taxonomy" id="214856"/>
    <lineage>
        <taxon>Bacteria</taxon>
        <taxon>Pseudomonadati</taxon>
        <taxon>Bacteroidota</taxon>
        <taxon>Bacteroidia</taxon>
        <taxon>Bacteroidales</taxon>
        <taxon>Rikenellaceae</taxon>
        <taxon>Alistipes</taxon>
    </lineage>
</organism>
<dbReference type="InterPro" id="IPR011990">
    <property type="entry name" value="TPR-like_helical_dom_sf"/>
</dbReference>
<dbReference type="AlphaFoldDB" id="A0AA37KT92"/>
<dbReference type="EMBL" id="BQOL01000002">
    <property type="protein sequence ID" value="GKI19833.1"/>
    <property type="molecule type" value="Genomic_DNA"/>
</dbReference>
<dbReference type="RefSeq" id="WP_014774740.1">
    <property type="nucleotide sequence ID" value="NZ_AP025581.1"/>
</dbReference>
<comment type="caution">
    <text evidence="1">The sequence shown here is derived from an EMBL/GenBank/DDBJ whole genome shotgun (WGS) entry which is preliminary data.</text>
</comment>